<accession>A0ABX5IJD9</accession>
<organism evidence="2 3">
    <name type="scientific">Staphylococcus succinus</name>
    <dbReference type="NCBI Taxonomy" id="61015"/>
    <lineage>
        <taxon>Bacteria</taxon>
        <taxon>Bacillati</taxon>
        <taxon>Bacillota</taxon>
        <taxon>Bacilli</taxon>
        <taxon>Bacillales</taxon>
        <taxon>Staphylococcaceae</taxon>
        <taxon>Staphylococcus</taxon>
    </lineage>
</organism>
<sequence length="330" mass="38434">MAIFYVFQGVTYELEKEGGYVWSPQLTKNGKKNSGYSNMMKIKKGDFILHNQNGKVVAISVARDCYEIVDRPSEFDQSQTVDLWNKEGYLVKLKYYPFDEDLNTADFRQWLIDNYKKNSAFTVNGRGKQQYMCNLAEEHAVFLLEKAIEIQKNPEVLMHLKGALSEILDEKNSEYNQVEKDLINNDLDNNIDEDQVDRKISRFESQMTMVSKSTGRTIPKRNPKRAVEALILAGYKCEYNPSDRTFTRKNGKQYTEPHHLIPISKYQDFDRSLDVKENIVSLCSHCHNLLHYGRGDEKKEVLEKILFDRQDQLLEYGISISLEQLSGYYK</sequence>
<dbReference type="CDD" id="cd00085">
    <property type="entry name" value="HNHc"/>
    <property type="match status" value="1"/>
</dbReference>
<dbReference type="InterPro" id="IPR003615">
    <property type="entry name" value="HNH_nuc"/>
</dbReference>
<dbReference type="Gene3D" id="1.10.30.50">
    <property type="match status" value="1"/>
</dbReference>
<gene>
    <name evidence="2" type="ORF">BU057_14130</name>
</gene>
<feature type="domain" description="HNH" evidence="1">
    <location>
        <begin position="253"/>
        <end position="291"/>
    </location>
</feature>
<keyword evidence="3" id="KW-1185">Reference proteome</keyword>
<reference evidence="2 3" key="1">
    <citation type="journal article" date="2016" name="Front. Microbiol.">
        <title>Comprehensive Phylogenetic Analysis of Bovine Non-aureus Staphylococci Species Based on Whole-Genome Sequencing.</title>
        <authorList>
            <person name="Naushad S."/>
            <person name="Barkema H.W."/>
            <person name="Luby C."/>
            <person name="Condas L.A."/>
            <person name="Nobrega D.B."/>
            <person name="Carson D.A."/>
            <person name="De Buck J."/>
        </authorList>
    </citation>
    <scope>NUCLEOTIDE SEQUENCE [LARGE SCALE GENOMIC DNA]</scope>
    <source>
        <strain evidence="2 3">SNUC 1084</strain>
    </source>
</reference>
<dbReference type="Proteomes" id="UP000240859">
    <property type="component" value="Unassembled WGS sequence"/>
</dbReference>
<dbReference type="EMBL" id="PZFR01000257">
    <property type="protein sequence ID" value="PTI62254.1"/>
    <property type="molecule type" value="Genomic_DNA"/>
</dbReference>
<comment type="caution">
    <text evidence="2">The sequence shown here is derived from an EMBL/GenBank/DDBJ whole genome shotgun (WGS) entry which is preliminary data.</text>
</comment>
<dbReference type="Pfam" id="PF01844">
    <property type="entry name" value="HNH"/>
    <property type="match status" value="1"/>
</dbReference>
<evidence type="ECO:0000259" key="1">
    <source>
        <dbReference type="Pfam" id="PF01844"/>
    </source>
</evidence>
<protein>
    <recommendedName>
        <fullName evidence="1">HNH domain-containing protein</fullName>
    </recommendedName>
</protein>
<dbReference type="InterPro" id="IPR002711">
    <property type="entry name" value="HNH"/>
</dbReference>
<proteinExistence type="predicted"/>
<name>A0ABX5IJD9_9STAP</name>
<evidence type="ECO:0000313" key="2">
    <source>
        <dbReference type="EMBL" id="PTI62254.1"/>
    </source>
</evidence>
<evidence type="ECO:0000313" key="3">
    <source>
        <dbReference type="Proteomes" id="UP000240859"/>
    </source>
</evidence>